<protein>
    <recommendedName>
        <fullName evidence="2">Uridine phosphorylase</fullName>
        <ecNumber evidence="1">2.4.2.3</ecNumber>
    </recommendedName>
</protein>
<evidence type="ECO:0000256" key="1">
    <source>
        <dbReference type="ARBA" id="ARBA00011888"/>
    </source>
</evidence>
<dbReference type="InterPro" id="IPR004402">
    <property type="entry name" value="DeoD-type"/>
</dbReference>
<comment type="caution">
    <text evidence="7">The sequence shown here is derived from an EMBL/GenBank/DDBJ whole genome shotgun (WGS) entry which is preliminary data.</text>
</comment>
<reference evidence="7 8" key="1">
    <citation type="submission" date="2019-07" db="EMBL/GenBank/DDBJ databases">
        <title>Cryptosporangium phraense sp. nov., isolated from plant litter.</title>
        <authorList>
            <person name="Suriyachadkun C."/>
        </authorList>
    </citation>
    <scope>NUCLEOTIDE SEQUENCE [LARGE SCALE GENOMIC DNA]</scope>
    <source>
        <strain evidence="7 8">A-T 5661</strain>
    </source>
</reference>
<dbReference type="PANTHER" id="PTHR43691:SF11">
    <property type="entry name" value="FI09636P-RELATED"/>
    <property type="match status" value="1"/>
</dbReference>
<dbReference type="GO" id="GO:0004850">
    <property type="term" value="F:uridine phosphorylase activity"/>
    <property type="evidence" value="ECO:0007669"/>
    <property type="project" value="UniProtKB-EC"/>
</dbReference>
<dbReference type="Pfam" id="PF01048">
    <property type="entry name" value="PNP_UDP_1"/>
    <property type="match status" value="1"/>
</dbReference>
<dbReference type="AlphaFoldDB" id="A0A545AFR7"/>
<dbReference type="InterPro" id="IPR000845">
    <property type="entry name" value="Nucleoside_phosphorylase_d"/>
</dbReference>
<proteinExistence type="predicted"/>
<dbReference type="SUPFAM" id="SSF53167">
    <property type="entry name" value="Purine and uridine phosphorylases"/>
    <property type="match status" value="1"/>
</dbReference>
<comment type="catalytic activity">
    <reaction evidence="5">
        <text>uridine + phosphate = alpha-D-ribose 1-phosphate + uracil</text>
        <dbReference type="Rhea" id="RHEA:24388"/>
        <dbReference type="ChEBI" id="CHEBI:16704"/>
        <dbReference type="ChEBI" id="CHEBI:17568"/>
        <dbReference type="ChEBI" id="CHEBI:43474"/>
        <dbReference type="ChEBI" id="CHEBI:57720"/>
        <dbReference type="EC" id="2.4.2.3"/>
    </reaction>
</comment>
<sequence>MTPTPHISAGSGEFAPDMLMPGDPKRAARIAADLLTDATLVTDVRGISGFTGTIGGRPLSVMASGMGNPSISIYATELYRFYGVRRIIRVGTCGGIPEDLAVGDVVVASAAHTESTTGTVRVPGVSLSLAPSPHLLRSALTASGADVRVGPVLSTDFFYLTRPGVVDALGELGTLAIEMEAAGLYATAMAEGAEALAILTVSDHVKTRAAMSSDERERRYERMLDLAVKTLSL</sequence>
<evidence type="ECO:0000259" key="6">
    <source>
        <dbReference type="Pfam" id="PF01048"/>
    </source>
</evidence>
<keyword evidence="8" id="KW-1185">Reference proteome</keyword>
<evidence type="ECO:0000256" key="4">
    <source>
        <dbReference type="ARBA" id="ARBA00022679"/>
    </source>
</evidence>
<gene>
    <name evidence="7" type="ORF">FL583_36295</name>
</gene>
<dbReference type="GO" id="GO:0004731">
    <property type="term" value="F:purine-nucleoside phosphorylase activity"/>
    <property type="evidence" value="ECO:0007669"/>
    <property type="project" value="InterPro"/>
</dbReference>
<keyword evidence="3" id="KW-0328">Glycosyltransferase</keyword>
<evidence type="ECO:0000256" key="2">
    <source>
        <dbReference type="ARBA" id="ARBA00021980"/>
    </source>
</evidence>
<evidence type="ECO:0000256" key="3">
    <source>
        <dbReference type="ARBA" id="ARBA00022676"/>
    </source>
</evidence>
<dbReference type="Proteomes" id="UP000317982">
    <property type="component" value="Unassembled WGS sequence"/>
</dbReference>
<dbReference type="GO" id="GO:0006152">
    <property type="term" value="P:purine nucleoside catabolic process"/>
    <property type="evidence" value="ECO:0007669"/>
    <property type="project" value="TreeGrafter"/>
</dbReference>
<dbReference type="CDD" id="cd09006">
    <property type="entry name" value="PNP_EcPNPI-like"/>
    <property type="match status" value="1"/>
</dbReference>
<accession>A0A545AFR7</accession>
<dbReference type="OrthoDB" id="9782889at2"/>
<dbReference type="EC" id="2.4.2.3" evidence="1"/>
<dbReference type="NCBIfam" id="NF004489">
    <property type="entry name" value="PRK05819.1"/>
    <property type="match status" value="1"/>
</dbReference>
<evidence type="ECO:0000256" key="5">
    <source>
        <dbReference type="ARBA" id="ARBA00048447"/>
    </source>
</evidence>
<dbReference type="Gene3D" id="3.40.50.1580">
    <property type="entry name" value="Nucleoside phosphorylase domain"/>
    <property type="match status" value="1"/>
</dbReference>
<feature type="domain" description="Nucleoside phosphorylase" evidence="6">
    <location>
        <begin position="19"/>
        <end position="217"/>
    </location>
</feature>
<dbReference type="PANTHER" id="PTHR43691">
    <property type="entry name" value="URIDINE PHOSPHORYLASE"/>
    <property type="match status" value="1"/>
</dbReference>
<dbReference type="RefSeq" id="WP_142709436.1">
    <property type="nucleotide sequence ID" value="NZ_VIRS01000046.1"/>
</dbReference>
<dbReference type="InParanoid" id="A0A545AFR7"/>
<evidence type="ECO:0000313" key="7">
    <source>
        <dbReference type="EMBL" id="TQS40186.1"/>
    </source>
</evidence>
<organism evidence="7 8">
    <name type="scientific">Cryptosporangium phraense</name>
    <dbReference type="NCBI Taxonomy" id="2593070"/>
    <lineage>
        <taxon>Bacteria</taxon>
        <taxon>Bacillati</taxon>
        <taxon>Actinomycetota</taxon>
        <taxon>Actinomycetes</taxon>
        <taxon>Cryptosporangiales</taxon>
        <taxon>Cryptosporangiaceae</taxon>
        <taxon>Cryptosporangium</taxon>
    </lineage>
</organism>
<keyword evidence="4" id="KW-0808">Transferase</keyword>
<dbReference type="InterPro" id="IPR035994">
    <property type="entry name" value="Nucleoside_phosphorylase_sf"/>
</dbReference>
<evidence type="ECO:0000313" key="8">
    <source>
        <dbReference type="Proteomes" id="UP000317982"/>
    </source>
</evidence>
<dbReference type="GO" id="GO:0005829">
    <property type="term" value="C:cytosol"/>
    <property type="evidence" value="ECO:0007669"/>
    <property type="project" value="TreeGrafter"/>
</dbReference>
<dbReference type="EMBL" id="VIRS01000046">
    <property type="protein sequence ID" value="TQS40186.1"/>
    <property type="molecule type" value="Genomic_DNA"/>
</dbReference>
<name>A0A545AFR7_9ACTN</name>